<gene>
    <name evidence="3" type="ORF">T265_15505</name>
</gene>
<evidence type="ECO:0000313" key="3">
    <source>
        <dbReference type="EMBL" id="KER19552.1"/>
    </source>
</evidence>
<organism evidence="3 4">
    <name type="scientific">Opisthorchis viverrini</name>
    <name type="common">Southeast Asian liver fluke</name>
    <dbReference type="NCBI Taxonomy" id="6198"/>
    <lineage>
        <taxon>Eukaryota</taxon>
        <taxon>Metazoa</taxon>
        <taxon>Spiralia</taxon>
        <taxon>Lophotrochozoa</taxon>
        <taxon>Platyhelminthes</taxon>
        <taxon>Trematoda</taxon>
        <taxon>Digenea</taxon>
        <taxon>Opisthorchiida</taxon>
        <taxon>Opisthorchiata</taxon>
        <taxon>Opisthorchiidae</taxon>
        <taxon>Opisthorchis</taxon>
    </lineage>
</organism>
<sequence length="206" mass="23133">IVESTRVHSTPNSPNSARSLTSFHPLFPPRFLRAVTMKSDQPRLQLRVLNEQNLIIDSLLVGDLIRLEVVSVDYKFSCRLISCITVSQLLLGCMVLLFLDLIVFFLLVWSYRHKLIWRLRPTPKSELQPSGDSRIIPEMSMSSTPQNDLFDSCLIGQPLIGVSGHRSTEGTDMESVRSHLNVCEFYPNSPALTPQSLVVGRAVISL</sequence>
<evidence type="ECO:0000256" key="2">
    <source>
        <dbReference type="SAM" id="Phobius"/>
    </source>
</evidence>
<evidence type="ECO:0000256" key="1">
    <source>
        <dbReference type="SAM" id="MobiDB-lite"/>
    </source>
</evidence>
<keyword evidence="2" id="KW-0472">Membrane</keyword>
<keyword evidence="2" id="KW-1133">Transmembrane helix</keyword>
<dbReference type="Proteomes" id="UP000054324">
    <property type="component" value="Unassembled WGS sequence"/>
</dbReference>
<dbReference type="CTD" id="20329670"/>
<accession>A0A074Z231</accession>
<dbReference type="EMBL" id="KL597179">
    <property type="protein sequence ID" value="KER19552.1"/>
    <property type="molecule type" value="Genomic_DNA"/>
</dbReference>
<keyword evidence="4" id="KW-1185">Reference proteome</keyword>
<feature type="transmembrane region" description="Helical" evidence="2">
    <location>
        <begin position="89"/>
        <end position="111"/>
    </location>
</feature>
<evidence type="ECO:0000313" key="4">
    <source>
        <dbReference type="Proteomes" id="UP000054324"/>
    </source>
</evidence>
<name>A0A074Z231_OPIVI</name>
<dbReference type="GeneID" id="20329670"/>
<feature type="compositionally biased region" description="Polar residues" evidence="1">
    <location>
        <begin position="7"/>
        <end position="21"/>
    </location>
</feature>
<feature type="region of interest" description="Disordered" evidence="1">
    <location>
        <begin position="1"/>
        <end position="21"/>
    </location>
</feature>
<reference evidence="3 4" key="1">
    <citation type="submission" date="2013-11" db="EMBL/GenBank/DDBJ databases">
        <title>Opisthorchis viverrini - life in the bile duct.</title>
        <authorList>
            <person name="Young N.D."/>
            <person name="Nagarajan N."/>
            <person name="Lin S.J."/>
            <person name="Korhonen P.K."/>
            <person name="Jex A.R."/>
            <person name="Hall R.S."/>
            <person name="Safavi-Hemami H."/>
            <person name="Kaewkong W."/>
            <person name="Bertrand D."/>
            <person name="Gao S."/>
            <person name="Seet Q."/>
            <person name="Wongkham S."/>
            <person name="Teh B.T."/>
            <person name="Wongkham C."/>
            <person name="Intapan P.M."/>
            <person name="Maleewong W."/>
            <person name="Yang X."/>
            <person name="Hu M."/>
            <person name="Wang Z."/>
            <person name="Hofmann A."/>
            <person name="Sternberg P.W."/>
            <person name="Tan P."/>
            <person name="Wang J."/>
            <person name="Gasser R.B."/>
        </authorList>
    </citation>
    <scope>NUCLEOTIDE SEQUENCE [LARGE SCALE GENOMIC DNA]</scope>
</reference>
<protein>
    <submittedName>
        <fullName evidence="3">Uncharacterized protein</fullName>
    </submittedName>
</protein>
<keyword evidence="2" id="KW-0812">Transmembrane</keyword>
<dbReference type="KEGG" id="ovi:T265_15505"/>
<dbReference type="RefSeq" id="XP_009176698.1">
    <property type="nucleotide sequence ID" value="XM_009178434.1"/>
</dbReference>
<dbReference type="AlphaFoldDB" id="A0A074Z231"/>
<proteinExistence type="predicted"/>
<feature type="non-terminal residue" evidence="3">
    <location>
        <position position="1"/>
    </location>
</feature>